<feature type="transmembrane region" description="Helical" evidence="4">
    <location>
        <begin position="54"/>
        <end position="73"/>
    </location>
</feature>
<keyword evidence="4" id="KW-1133">Transmembrane helix</keyword>
<organism evidence="6 7">
    <name type="scientific">Photobacterium leiognathi subsp. mandapamensis</name>
    <name type="common">Photobacterium mandapamensis</name>
    <dbReference type="NCBI Taxonomy" id="48408"/>
    <lineage>
        <taxon>Bacteria</taxon>
        <taxon>Pseudomonadati</taxon>
        <taxon>Pseudomonadota</taxon>
        <taxon>Gammaproteobacteria</taxon>
        <taxon>Vibrionales</taxon>
        <taxon>Vibrionaceae</taxon>
        <taxon>Photobacterium</taxon>
    </lineage>
</organism>
<comment type="caution">
    <text evidence="6">The sequence shown here is derived from an EMBL/GenBank/DDBJ whole genome shotgun (WGS) entry which is preliminary data.</text>
</comment>
<dbReference type="CDD" id="cd01949">
    <property type="entry name" value="GGDEF"/>
    <property type="match status" value="1"/>
</dbReference>
<keyword evidence="4" id="KW-0472">Membrane</keyword>
<feature type="transmembrane region" description="Helical" evidence="4">
    <location>
        <begin position="135"/>
        <end position="152"/>
    </location>
</feature>
<reference evidence="6 7" key="1">
    <citation type="submission" date="2018-03" db="EMBL/GenBank/DDBJ databases">
        <title>Whole genome sequencing of Histamine producing bacteria.</title>
        <authorList>
            <person name="Butler K."/>
        </authorList>
    </citation>
    <scope>NUCLEOTIDE SEQUENCE [LARGE SCALE GENOMIC DNA]</scope>
    <source>
        <strain evidence="6 7">Res.4.1</strain>
    </source>
</reference>
<dbReference type="PANTHER" id="PTHR45138:SF9">
    <property type="entry name" value="DIGUANYLATE CYCLASE DGCM-RELATED"/>
    <property type="match status" value="1"/>
</dbReference>
<evidence type="ECO:0000313" key="6">
    <source>
        <dbReference type="EMBL" id="PSV09392.1"/>
    </source>
</evidence>
<dbReference type="GO" id="GO:0052621">
    <property type="term" value="F:diguanylate cyclase activity"/>
    <property type="evidence" value="ECO:0007669"/>
    <property type="project" value="UniProtKB-EC"/>
</dbReference>
<feature type="domain" description="GGDEF" evidence="5">
    <location>
        <begin position="235"/>
        <end position="368"/>
    </location>
</feature>
<feature type="transmembrane region" description="Helical" evidence="4">
    <location>
        <begin position="85"/>
        <end position="105"/>
    </location>
</feature>
<name>A0A2T3KSG8_PHOLD</name>
<dbReference type="InterPro" id="IPR033444">
    <property type="entry name" value="MASE5"/>
</dbReference>
<dbReference type="InterPro" id="IPR043128">
    <property type="entry name" value="Rev_trsase/Diguanyl_cyclase"/>
</dbReference>
<dbReference type="GO" id="GO:0005886">
    <property type="term" value="C:plasma membrane"/>
    <property type="evidence" value="ECO:0007669"/>
    <property type="project" value="TreeGrafter"/>
</dbReference>
<evidence type="ECO:0000256" key="1">
    <source>
        <dbReference type="ARBA" id="ARBA00001946"/>
    </source>
</evidence>
<evidence type="ECO:0000256" key="4">
    <source>
        <dbReference type="SAM" id="Phobius"/>
    </source>
</evidence>
<dbReference type="SUPFAM" id="SSF55073">
    <property type="entry name" value="Nucleotide cyclase"/>
    <property type="match status" value="1"/>
</dbReference>
<dbReference type="GO" id="GO:0043709">
    <property type="term" value="P:cell adhesion involved in single-species biofilm formation"/>
    <property type="evidence" value="ECO:0007669"/>
    <property type="project" value="TreeGrafter"/>
</dbReference>
<feature type="transmembrane region" description="Helical" evidence="4">
    <location>
        <begin position="21"/>
        <end position="42"/>
    </location>
</feature>
<dbReference type="InterPro" id="IPR000160">
    <property type="entry name" value="GGDEF_dom"/>
</dbReference>
<dbReference type="RefSeq" id="WP_060989619.1">
    <property type="nucleotide sequence ID" value="NZ_CP131573.1"/>
</dbReference>
<dbReference type="EMBL" id="PYNS01000019">
    <property type="protein sequence ID" value="PSV09392.1"/>
    <property type="molecule type" value="Genomic_DNA"/>
</dbReference>
<gene>
    <name evidence="6" type="ORF">C0W93_15460</name>
</gene>
<dbReference type="Pfam" id="PF17178">
    <property type="entry name" value="MASE5"/>
    <property type="match status" value="1"/>
</dbReference>
<dbReference type="EC" id="2.7.7.65" evidence="2"/>
<dbReference type="FunFam" id="3.30.70.270:FF:000001">
    <property type="entry name" value="Diguanylate cyclase domain protein"/>
    <property type="match status" value="1"/>
</dbReference>
<dbReference type="PROSITE" id="PS50887">
    <property type="entry name" value="GGDEF"/>
    <property type="match status" value="1"/>
</dbReference>
<protein>
    <recommendedName>
        <fullName evidence="2">diguanylate cyclase</fullName>
        <ecNumber evidence="2">2.7.7.65</ecNumber>
    </recommendedName>
</protein>
<dbReference type="Proteomes" id="UP000240530">
    <property type="component" value="Unassembled WGS sequence"/>
</dbReference>
<dbReference type="InterPro" id="IPR050469">
    <property type="entry name" value="Diguanylate_Cyclase"/>
</dbReference>
<dbReference type="AlphaFoldDB" id="A0A2T3KSG8"/>
<proteinExistence type="predicted"/>
<comment type="catalytic activity">
    <reaction evidence="3">
        <text>2 GTP = 3',3'-c-di-GMP + 2 diphosphate</text>
        <dbReference type="Rhea" id="RHEA:24898"/>
        <dbReference type="ChEBI" id="CHEBI:33019"/>
        <dbReference type="ChEBI" id="CHEBI:37565"/>
        <dbReference type="ChEBI" id="CHEBI:58805"/>
        <dbReference type="EC" id="2.7.7.65"/>
    </reaction>
</comment>
<evidence type="ECO:0000259" key="5">
    <source>
        <dbReference type="PROSITE" id="PS50887"/>
    </source>
</evidence>
<sequence>MDGLTLTQRINRVTYKNLRIGFLWASKISLMILTVMLTTLWINHIDNNHNATYVLTAQFCWQIVLSLFGLAYFNRTSEPSNYRYVAAFYTFVYGLSWGATVLILGNFSGSTLTAEVIANLTIMVALLGFYTYRDALYLAVVPILLFSTWVTLQDDRFTYLFSFEKLAITAIIVESGRRVLYRWFSNRVQQEHENKKLLKELNHLASRDQLTQIKNRRFFQSELDKQINTAKRLNIPLSMILIDIDYFKNFNDTQGHIAGDECLKLVAKIIDASLLRGIDSVSRYGGEEFVVLLPNTDLDGAILVSQRIQENLSKVAIIHPGSNISNIVTISQGITTYHPDQRPTQFIETADNNLYSAKEAGRNCYIAA</sequence>
<feature type="transmembrane region" description="Helical" evidence="4">
    <location>
        <begin position="111"/>
        <end position="130"/>
    </location>
</feature>
<dbReference type="PANTHER" id="PTHR45138">
    <property type="entry name" value="REGULATORY COMPONENTS OF SENSORY TRANSDUCTION SYSTEM"/>
    <property type="match status" value="1"/>
</dbReference>
<dbReference type="SMART" id="SM00267">
    <property type="entry name" value="GGDEF"/>
    <property type="match status" value="1"/>
</dbReference>
<evidence type="ECO:0000256" key="2">
    <source>
        <dbReference type="ARBA" id="ARBA00012528"/>
    </source>
</evidence>
<dbReference type="GO" id="GO:1902201">
    <property type="term" value="P:negative regulation of bacterial-type flagellum-dependent cell motility"/>
    <property type="evidence" value="ECO:0007669"/>
    <property type="project" value="TreeGrafter"/>
</dbReference>
<keyword evidence="4" id="KW-0812">Transmembrane</keyword>
<dbReference type="NCBIfam" id="TIGR00254">
    <property type="entry name" value="GGDEF"/>
    <property type="match status" value="1"/>
</dbReference>
<dbReference type="Pfam" id="PF00990">
    <property type="entry name" value="GGDEF"/>
    <property type="match status" value="1"/>
</dbReference>
<comment type="cofactor">
    <cofactor evidence="1">
        <name>Mg(2+)</name>
        <dbReference type="ChEBI" id="CHEBI:18420"/>
    </cofactor>
</comment>
<dbReference type="Gene3D" id="3.30.70.270">
    <property type="match status" value="1"/>
</dbReference>
<accession>A0A2T3KSG8</accession>
<evidence type="ECO:0000256" key="3">
    <source>
        <dbReference type="ARBA" id="ARBA00034247"/>
    </source>
</evidence>
<evidence type="ECO:0000313" key="7">
    <source>
        <dbReference type="Proteomes" id="UP000240530"/>
    </source>
</evidence>
<dbReference type="InterPro" id="IPR029787">
    <property type="entry name" value="Nucleotide_cyclase"/>
</dbReference>